<reference evidence="1 2" key="1">
    <citation type="submission" date="2016-02" db="EMBL/GenBank/DDBJ databases">
        <title>Band-tailed pigeon sequencing and assembly.</title>
        <authorList>
            <person name="Soares A.E."/>
            <person name="Novak B.J."/>
            <person name="Rice E.S."/>
            <person name="O'Connell B."/>
            <person name="Chang D."/>
            <person name="Weber S."/>
            <person name="Shapiro B."/>
        </authorList>
    </citation>
    <scope>NUCLEOTIDE SEQUENCE [LARGE SCALE GENOMIC DNA]</scope>
    <source>
        <strain evidence="1">BTP2013</strain>
        <tissue evidence="1">Blood</tissue>
    </source>
</reference>
<comment type="caution">
    <text evidence="1">The sequence shown here is derived from an EMBL/GenBank/DDBJ whole genome shotgun (WGS) entry which is preliminary data.</text>
</comment>
<sequence>MGLELANCHRGRDKFRTDLVTPQQRMRSVSQCDQYRTQTLGSSWVQTWNSNKSMGKPHLLTALTAALQAQCELPRALWWS</sequence>
<dbReference type="AlphaFoldDB" id="A0A1V4JDN2"/>
<keyword evidence="2" id="KW-1185">Reference proteome</keyword>
<proteinExistence type="predicted"/>
<dbReference type="EMBL" id="LSYS01007908">
    <property type="protein sequence ID" value="OPJ70422.1"/>
    <property type="molecule type" value="Genomic_DNA"/>
</dbReference>
<gene>
    <name evidence="1" type="ORF">AV530_019567</name>
</gene>
<name>A0A1V4JDN2_PATFA</name>
<evidence type="ECO:0000313" key="1">
    <source>
        <dbReference type="EMBL" id="OPJ70422.1"/>
    </source>
</evidence>
<evidence type="ECO:0000313" key="2">
    <source>
        <dbReference type="Proteomes" id="UP000190648"/>
    </source>
</evidence>
<accession>A0A1V4JDN2</accession>
<protein>
    <submittedName>
        <fullName evidence="1">Uncharacterized protein</fullName>
    </submittedName>
</protein>
<dbReference type="Proteomes" id="UP000190648">
    <property type="component" value="Unassembled WGS sequence"/>
</dbReference>
<organism evidence="1 2">
    <name type="scientific">Patagioenas fasciata monilis</name>
    <dbReference type="NCBI Taxonomy" id="372326"/>
    <lineage>
        <taxon>Eukaryota</taxon>
        <taxon>Metazoa</taxon>
        <taxon>Chordata</taxon>
        <taxon>Craniata</taxon>
        <taxon>Vertebrata</taxon>
        <taxon>Euteleostomi</taxon>
        <taxon>Archelosauria</taxon>
        <taxon>Archosauria</taxon>
        <taxon>Dinosauria</taxon>
        <taxon>Saurischia</taxon>
        <taxon>Theropoda</taxon>
        <taxon>Coelurosauria</taxon>
        <taxon>Aves</taxon>
        <taxon>Neognathae</taxon>
        <taxon>Neoaves</taxon>
        <taxon>Columbimorphae</taxon>
        <taxon>Columbiformes</taxon>
        <taxon>Columbidae</taxon>
        <taxon>Patagioenas</taxon>
    </lineage>
</organism>